<evidence type="ECO:0000256" key="2">
    <source>
        <dbReference type="SAM" id="SignalP"/>
    </source>
</evidence>
<dbReference type="EMBL" id="CP056068">
    <property type="protein sequence ID" value="UKJ90123.2"/>
    <property type="molecule type" value="Genomic_DNA"/>
</dbReference>
<feature type="region of interest" description="Disordered" evidence="1">
    <location>
        <begin position="31"/>
        <end position="53"/>
    </location>
</feature>
<gene>
    <name evidence="3" type="ORF">MACJ_001053</name>
</gene>
<evidence type="ECO:0000313" key="4">
    <source>
        <dbReference type="Proteomes" id="UP000244803"/>
    </source>
</evidence>
<evidence type="ECO:0000256" key="1">
    <source>
        <dbReference type="SAM" id="MobiDB-lite"/>
    </source>
</evidence>
<keyword evidence="2" id="KW-0732">Signal</keyword>
<accession>A0A976QTF1</accession>
<name>A0A976QTF1_THEOR</name>
<evidence type="ECO:0000313" key="3">
    <source>
        <dbReference type="EMBL" id="UKJ90123.2"/>
    </source>
</evidence>
<dbReference type="Proteomes" id="UP000244803">
    <property type="component" value="Chromosome 2"/>
</dbReference>
<reference evidence="3" key="1">
    <citation type="submission" date="2022-07" db="EMBL/GenBank/DDBJ databases">
        <title>Evaluation of T. orientalis genome assembly methods using nanopore sequencing and analysis of variation between genomes.</title>
        <authorList>
            <person name="Yam J."/>
            <person name="Micallef M.L."/>
            <person name="Liu M."/>
            <person name="Djordjevic S.P."/>
            <person name="Bogema D.R."/>
            <person name="Jenkins C."/>
        </authorList>
    </citation>
    <scope>NUCLEOTIDE SEQUENCE</scope>
    <source>
        <strain evidence="3">Fish Creek</strain>
    </source>
</reference>
<feature type="compositionally biased region" description="Low complexity" evidence="1">
    <location>
        <begin position="36"/>
        <end position="53"/>
    </location>
</feature>
<dbReference type="OrthoDB" id="10258869at2759"/>
<feature type="chain" id="PRO_5037883377" description="Signal peptide containing protein" evidence="2">
    <location>
        <begin position="27"/>
        <end position="341"/>
    </location>
</feature>
<feature type="signal peptide" evidence="2">
    <location>
        <begin position="1"/>
        <end position="26"/>
    </location>
</feature>
<dbReference type="AlphaFoldDB" id="A0A976QTF1"/>
<proteinExistence type="predicted"/>
<sequence length="341" mass="39088">MLKLIRVFKYSIFALLIGRFFGQIRASNPVKSGTTSEDPQQSSESQPAEQQDPYKTTFEGNLVNLDINCLHGYSKFSCTISYTEVTYQSSNLFKSALDGDTEIWKSQGTNAFRLKSQFLDLKPLSLMVEFDRGDDSTALYFRKKFGLTEWEGIDKNTHSQFVDDFKKKLKEHKDSLENDSKDTVDLHLKIKSTTEIEFNFHSYKSNAEKVSEGTDAAKNAGNKITNQQYTVKNTEEKDGTGVVKKEMEVELTDKKYRIVKIEVKSKVSSCCKVWETGGKAFCRKVVATWEIDSLKELVLTLTYKDSGKNTELVLKANPSWKYLYNFEEITEKDLPTFNFEY</sequence>
<evidence type="ECO:0008006" key="5">
    <source>
        <dbReference type="Google" id="ProtNLM"/>
    </source>
</evidence>
<protein>
    <recommendedName>
        <fullName evidence="5">Signal peptide containing protein</fullName>
    </recommendedName>
</protein>
<organism evidence="3 4">
    <name type="scientific">Theileria orientalis</name>
    <dbReference type="NCBI Taxonomy" id="68886"/>
    <lineage>
        <taxon>Eukaryota</taxon>
        <taxon>Sar</taxon>
        <taxon>Alveolata</taxon>
        <taxon>Apicomplexa</taxon>
        <taxon>Aconoidasida</taxon>
        <taxon>Piroplasmida</taxon>
        <taxon>Theileriidae</taxon>
        <taxon>Theileria</taxon>
    </lineage>
</organism>